<accession>A0A1Y0IHR9</accession>
<keyword evidence="3" id="KW-1185">Reference proteome</keyword>
<dbReference type="Proteomes" id="UP000195437">
    <property type="component" value="Chromosome"/>
</dbReference>
<dbReference type="SUPFAM" id="SSF52266">
    <property type="entry name" value="SGNH hydrolase"/>
    <property type="match status" value="1"/>
</dbReference>
<dbReference type="InterPro" id="IPR013830">
    <property type="entry name" value="SGNH_hydro"/>
</dbReference>
<dbReference type="Gene3D" id="3.40.50.1110">
    <property type="entry name" value="SGNH hydrolase"/>
    <property type="match status" value="1"/>
</dbReference>
<evidence type="ECO:0000313" key="3">
    <source>
        <dbReference type="Proteomes" id="UP000195437"/>
    </source>
</evidence>
<dbReference type="KEGG" id="tum:CBW65_01250"/>
<sequence>MILYTAMGDSTTAGMSATTPMLAYPSRIVQGLKERGRAAELRVIAQNGWTSSALAAVTPQAQGVLRSSTTVTIWIGGNDLLQAAAGIVTSGQPVQTAIGGLLATYNSNLERIVTTVRQNSKARIILCTQFNPFPNSPVAVEGIAALNRVTAQTAKRLGTGLAPLHNWFEGSQPALVDGYGTGRIEDALRPFRRPIHPNNAGHALIARNLASYIR</sequence>
<organism evidence="2 3">
    <name type="scientific">Tumebacillus avium</name>
    <dbReference type="NCBI Taxonomy" id="1903704"/>
    <lineage>
        <taxon>Bacteria</taxon>
        <taxon>Bacillati</taxon>
        <taxon>Bacillota</taxon>
        <taxon>Bacilli</taxon>
        <taxon>Bacillales</taxon>
        <taxon>Alicyclobacillaceae</taxon>
        <taxon>Tumebacillus</taxon>
    </lineage>
</organism>
<dbReference type="Pfam" id="PF13472">
    <property type="entry name" value="Lipase_GDSL_2"/>
    <property type="match status" value="1"/>
</dbReference>
<protein>
    <recommendedName>
        <fullName evidence="1">SGNH hydrolase-type esterase domain-containing protein</fullName>
    </recommendedName>
</protein>
<feature type="domain" description="SGNH hydrolase-type esterase" evidence="1">
    <location>
        <begin position="6"/>
        <end position="204"/>
    </location>
</feature>
<dbReference type="RefSeq" id="WP_087455218.1">
    <property type="nucleotide sequence ID" value="NZ_CP021434.1"/>
</dbReference>
<reference evidence="3" key="1">
    <citation type="submission" date="2017-05" db="EMBL/GenBank/DDBJ databases">
        <authorList>
            <person name="Sung H."/>
        </authorList>
    </citation>
    <scope>NUCLEOTIDE SEQUENCE [LARGE SCALE GENOMIC DNA]</scope>
    <source>
        <strain evidence="3">AR23208</strain>
    </source>
</reference>
<evidence type="ECO:0000313" key="2">
    <source>
        <dbReference type="EMBL" id="ARU59830.1"/>
    </source>
</evidence>
<dbReference type="InterPro" id="IPR036514">
    <property type="entry name" value="SGNH_hydro_sf"/>
</dbReference>
<proteinExistence type="predicted"/>
<evidence type="ECO:0000259" key="1">
    <source>
        <dbReference type="Pfam" id="PF13472"/>
    </source>
</evidence>
<gene>
    <name evidence="2" type="ORF">CBW65_01250</name>
</gene>
<dbReference type="CDD" id="cd00229">
    <property type="entry name" value="SGNH_hydrolase"/>
    <property type="match status" value="1"/>
</dbReference>
<dbReference type="EMBL" id="CP021434">
    <property type="protein sequence ID" value="ARU59830.1"/>
    <property type="molecule type" value="Genomic_DNA"/>
</dbReference>
<name>A0A1Y0IHR9_9BACL</name>
<dbReference type="AlphaFoldDB" id="A0A1Y0IHR9"/>
<dbReference type="OrthoDB" id="26855at2"/>